<gene>
    <name evidence="1" type="ORF">F3K02_13170</name>
</gene>
<reference evidence="1 2" key="1">
    <citation type="submission" date="2019-09" db="EMBL/GenBank/DDBJ databases">
        <title>Hydrogenophaga aromatica sp. nov., isolated from a para-xylene-degrading enrichment culture.</title>
        <authorList>
            <person name="Tancsics A."/>
            <person name="Banerjee S."/>
        </authorList>
    </citation>
    <scope>NUCLEOTIDE SEQUENCE [LARGE SCALE GENOMIC DNA]</scope>
    <source>
        <strain evidence="1 2">D2P1</strain>
    </source>
</reference>
<accession>A0A7Y8GX79</accession>
<name>A0A7Y8GX79_9BURK</name>
<organism evidence="1 2">
    <name type="scientific">Hydrogenophaga aromaticivorans</name>
    <dbReference type="NCBI Taxonomy" id="2610898"/>
    <lineage>
        <taxon>Bacteria</taxon>
        <taxon>Pseudomonadati</taxon>
        <taxon>Pseudomonadota</taxon>
        <taxon>Betaproteobacteria</taxon>
        <taxon>Burkholderiales</taxon>
        <taxon>Comamonadaceae</taxon>
        <taxon>Hydrogenophaga</taxon>
    </lineage>
</organism>
<proteinExistence type="predicted"/>
<dbReference type="RefSeq" id="WP_177136093.1">
    <property type="nucleotide sequence ID" value="NZ_VYGV01000011.1"/>
</dbReference>
<dbReference type="EMBL" id="VYGV01000011">
    <property type="protein sequence ID" value="NWF46196.1"/>
    <property type="molecule type" value="Genomic_DNA"/>
</dbReference>
<keyword evidence="2" id="KW-1185">Reference proteome</keyword>
<comment type="caution">
    <text evidence="1">The sequence shown here is derived from an EMBL/GenBank/DDBJ whole genome shotgun (WGS) entry which is preliminary data.</text>
</comment>
<dbReference type="PROSITE" id="PS51257">
    <property type="entry name" value="PROKAR_LIPOPROTEIN"/>
    <property type="match status" value="1"/>
</dbReference>
<protein>
    <recommendedName>
        <fullName evidence="3">Lipoprotein</fullName>
    </recommendedName>
</protein>
<evidence type="ECO:0008006" key="3">
    <source>
        <dbReference type="Google" id="ProtNLM"/>
    </source>
</evidence>
<sequence length="109" mass="11591">MGKVCFGTALVAAVMLSGCFGDSGGDYLGKWVGVKRTQVTLVIERNGDGFLIRETAPKFMSDTMATSNIPASLKDGALQFSNGIGMIEIVIDKSSGHLTDGRNEFKRAD</sequence>
<evidence type="ECO:0000313" key="2">
    <source>
        <dbReference type="Proteomes" id="UP000545507"/>
    </source>
</evidence>
<dbReference type="Proteomes" id="UP000545507">
    <property type="component" value="Unassembled WGS sequence"/>
</dbReference>
<dbReference type="AlphaFoldDB" id="A0A7Y8GX79"/>
<evidence type="ECO:0000313" key="1">
    <source>
        <dbReference type="EMBL" id="NWF46196.1"/>
    </source>
</evidence>